<dbReference type="Proteomes" id="UP000199341">
    <property type="component" value="Unassembled WGS sequence"/>
</dbReference>
<keyword evidence="2" id="KW-0732">Signal</keyword>
<accession>A0A1H0L919</accession>
<dbReference type="SUPFAM" id="SSF49899">
    <property type="entry name" value="Concanavalin A-like lectins/glucanases"/>
    <property type="match status" value="1"/>
</dbReference>
<dbReference type="STRING" id="310781.SAMN05216259_111126"/>
<evidence type="ECO:0000313" key="5">
    <source>
        <dbReference type="Proteomes" id="UP000199341"/>
    </source>
</evidence>
<evidence type="ECO:0000256" key="2">
    <source>
        <dbReference type="SAM" id="SignalP"/>
    </source>
</evidence>
<evidence type="ECO:0000313" key="4">
    <source>
        <dbReference type="EMBL" id="SDO64734.1"/>
    </source>
</evidence>
<feature type="region of interest" description="Disordered" evidence="1">
    <location>
        <begin position="41"/>
        <end position="73"/>
    </location>
</feature>
<dbReference type="Gene3D" id="2.60.120.200">
    <property type="match status" value="1"/>
</dbReference>
<dbReference type="SUPFAM" id="SSF49464">
    <property type="entry name" value="Carboxypeptidase regulatory domain-like"/>
    <property type="match status" value="3"/>
</dbReference>
<evidence type="ECO:0000259" key="3">
    <source>
        <dbReference type="PROSITE" id="PS51695"/>
    </source>
</evidence>
<dbReference type="SUPFAM" id="SSF52743">
    <property type="entry name" value="Subtilisin-like"/>
    <property type="match status" value="1"/>
</dbReference>
<reference evidence="4 5" key="1">
    <citation type="submission" date="2016-10" db="EMBL/GenBank/DDBJ databases">
        <authorList>
            <person name="de Groot N.N."/>
        </authorList>
    </citation>
    <scope>NUCLEOTIDE SEQUENCE [LARGE SCALE GENOMIC DNA]</scope>
    <source>
        <strain evidence="4 5">CGMCC 4.2022</strain>
    </source>
</reference>
<gene>
    <name evidence="4" type="ORF">SAMN05216259_111126</name>
</gene>
<dbReference type="Pfam" id="PF24681">
    <property type="entry name" value="Kelch_KLHDC2_KLHL20_DRC7"/>
    <property type="match status" value="1"/>
</dbReference>
<dbReference type="Pfam" id="PF13620">
    <property type="entry name" value="CarboxypepD_reg"/>
    <property type="match status" value="2"/>
</dbReference>
<dbReference type="Gene3D" id="2.120.10.80">
    <property type="entry name" value="Kelch-type beta propeller"/>
    <property type="match status" value="1"/>
</dbReference>
<feature type="signal peptide" evidence="2">
    <location>
        <begin position="1"/>
        <end position="20"/>
    </location>
</feature>
<name>A0A1H0L919_9ACTN</name>
<feature type="compositionally biased region" description="Low complexity" evidence="1">
    <location>
        <begin position="41"/>
        <end position="54"/>
    </location>
</feature>
<dbReference type="InterPro" id="IPR030400">
    <property type="entry name" value="Sedolisin_dom"/>
</dbReference>
<protein>
    <submittedName>
        <fullName evidence="4">Kelch motif-containing protein</fullName>
    </submittedName>
</protein>
<dbReference type="InterPro" id="IPR015915">
    <property type="entry name" value="Kelch-typ_b-propeller"/>
</dbReference>
<dbReference type="InterPro" id="IPR006652">
    <property type="entry name" value="Kelch_1"/>
</dbReference>
<sequence length="1415" mass="143082">MRMPSLRRGALAVVTTAALAAIGLQAPLAATASAAPATATTTASGHSAQSAQSTKTTQGAPSSTKSTDTKATKADVVRQCAAPKAGQFSCFALRRTDIVAKKGVQPLAATPSGYGPGDLQSAYALPADGGAGTTVAIVDAYDDPNAEADLSVYRQQYGLPACTSASGCFTKVSERGGTNDLPQPDPDWSGEISLDVDMVSAIAPNAHILLVEADSANFEDLGAAVDEAVALGAKYVSNSYGTGYDSTPGSGEDPSELTAMDPYYNHPGVAVVASSGDGDYGVAYPAASQYVTSVGGTALTRDTGTSRGWSESVWHNSFGGPGSGCSVYEPKPSFQTDTACDHRAVADVSAVSDPVTGVSVYQTYGGSGWAVYGGTSAASPIIASVYADAGTPGDGTYPNAYPYAQPSAFNDVTTGANGTCTPAALCTAGPGWDGPTGLGTPNGLDAFRSGPHGVITGTVTDHATGSPIAGATVKAGTHSATSAADGTYKLDIPPGTYDLTASAYGYSSSTATGVDLTDGATVTEAFALDAVPTHTVSGKIADGSGHGWPLYAKITADGVPGGPVYSDPATGAYSLSLPAGASYTLHITAALPGYRTVDKSVDVGTADKTVNIAVPVDPSSTDAPGYTVSLAGDTQPFDSTTAAPDGWSVSNADGTTGGWGFSDDGGRGNRTGGTGGFAIVDSDHLGQGNSQDTSLLSPVIDLSGDANPLLAFDTDYREYSNSTADVDVSADGGATWNTLWTKTTSSFTGHVELSLADYAGKSVQIRFHYTGSWAYWWELDNVFTGNRSYDPVPGGLVVGLVTDGNTKAGVNGATITSADLPGLHTTTTATPDDPNLGDGFYWAFYGKTGKHPITAAASHYVSATATANVPPDGTVQRNLKLTAGQLKVTPASIAKTVGWGKTATQTVTVKNTGTAPATLTVGETPGGSVPAGKGAPLTLVKGQYTPFSLAEAAKAAAAKPQAQSGAASMAAQPTAGDAWQSIPNLPVATGSNATDFYQGTVYSSFGFTGLQDTSDLYAYSTDSGAWTKLASASDTREGPTHGVIDGKLIATGGWGPDAAPDAKTEIYDIAAGTWSTGANAPKPYAGAGSAVLDGKLYSIGGCTANSCGVTDVTVYDPASNSWSTAASYPEPASWEACGAVSGKIYCSGGTTDNGTISHAYVYDPASDSWSPIADQPTDAWGAYATAANGLLLVQGGAVNGGSALTNQTWSYDPASDTWTALPNANASLYRGGGSVGFYAVGGMVGSTPYGTSEVLSGYDQTGGSDVTWLSESTDTVTLDPGASTTFTVTLDASVPEITQPGTFTASLDLGSDTPYRLTPVGVSLTVNPPATWGKITGTVSATGGGALPGATVQIDTWATHYTLKTAADGTYQLWLDVRNNPLTVIVAKDGYQPIVATVKITKGATTTKNFSLDKD</sequence>
<dbReference type="CDD" id="cd04056">
    <property type="entry name" value="Peptidases_S53"/>
    <property type="match status" value="1"/>
</dbReference>
<dbReference type="GO" id="GO:0006508">
    <property type="term" value="P:proteolysis"/>
    <property type="evidence" value="ECO:0007669"/>
    <property type="project" value="InterPro"/>
</dbReference>
<feature type="chain" id="PRO_5039341714" evidence="2">
    <location>
        <begin position="21"/>
        <end position="1415"/>
    </location>
</feature>
<dbReference type="InterPro" id="IPR008969">
    <property type="entry name" value="CarboxyPept-like_regulatory"/>
</dbReference>
<proteinExistence type="predicted"/>
<organism evidence="4 5">
    <name type="scientific">Actinacidiphila guanduensis</name>
    <dbReference type="NCBI Taxonomy" id="310781"/>
    <lineage>
        <taxon>Bacteria</taxon>
        <taxon>Bacillati</taxon>
        <taxon>Actinomycetota</taxon>
        <taxon>Actinomycetes</taxon>
        <taxon>Kitasatosporales</taxon>
        <taxon>Streptomycetaceae</taxon>
        <taxon>Actinacidiphila</taxon>
    </lineage>
</organism>
<dbReference type="InterPro" id="IPR036852">
    <property type="entry name" value="Peptidase_S8/S53_dom_sf"/>
</dbReference>
<dbReference type="PROSITE" id="PS51695">
    <property type="entry name" value="SEDOLISIN"/>
    <property type="match status" value="1"/>
</dbReference>
<dbReference type="Gene3D" id="3.40.50.200">
    <property type="entry name" value="Peptidase S8/S53 domain"/>
    <property type="match status" value="1"/>
</dbReference>
<dbReference type="EMBL" id="FNIE01000011">
    <property type="protein sequence ID" value="SDO64734.1"/>
    <property type="molecule type" value="Genomic_DNA"/>
</dbReference>
<feature type="domain" description="Peptidase S53" evidence="3">
    <location>
        <begin position="113"/>
        <end position="453"/>
    </location>
</feature>
<dbReference type="GO" id="GO:0004252">
    <property type="term" value="F:serine-type endopeptidase activity"/>
    <property type="evidence" value="ECO:0007669"/>
    <property type="project" value="InterPro"/>
</dbReference>
<dbReference type="SMART" id="SM00612">
    <property type="entry name" value="Kelch"/>
    <property type="match status" value="5"/>
</dbReference>
<dbReference type="Gene3D" id="2.60.40.1120">
    <property type="entry name" value="Carboxypeptidase-like, regulatory domain"/>
    <property type="match status" value="4"/>
</dbReference>
<evidence type="ECO:0000256" key="1">
    <source>
        <dbReference type="SAM" id="MobiDB-lite"/>
    </source>
</evidence>
<dbReference type="SUPFAM" id="SSF117281">
    <property type="entry name" value="Kelch motif"/>
    <property type="match status" value="1"/>
</dbReference>
<dbReference type="PANTHER" id="PTHR45632">
    <property type="entry name" value="LD33804P"/>
    <property type="match status" value="1"/>
</dbReference>
<keyword evidence="5" id="KW-1185">Reference proteome</keyword>
<dbReference type="InterPro" id="IPR013320">
    <property type="entry name" value="ConA-like_dom_sf"/>
</dbReference>